<evidence type="ECO:0000313" key="4">
    <source>
        <dbReference type="Proteomes" id="UP000780875"/>
    </source>
</evidence>
<dbReference type="Proteomes" id="UP000780875">
    <property type="component" value="Unassembled WGS sequence"/>
</dbReference>
<proteinExistence type="predicted"/>
<dbReference type="RefSeq" id="WP_224121654.1">
    <property type="nucleotide sequence ID" value="NZ_JAIQZJ010000001.1"/>
</dbReference>
<evidence type="ECO:0000256" key="1">
    <source>
        <dbReference type="SAM" id="SignalP"/>
    </source>
</evidence>
<name>A0ABS7U8J0_9ACTN</name>
<sequence>MGSNTPWRRRVATAGAVLAMLVGTAVGTAPIAQADKRAGGNGSDPGTDPVADVTMVQANIYTGLTVERFQKDVATVLGLQPDFVTYNEVPFRSDAVMAPTGYSIYRDMTDRFTAATPVAWRTDRWTALDEGSFMISNWRGKPPGKQVELGRRWANWVTLQGVDGRVVSVVSAHIAPLTKGMPDLLDRSMKRLGMLVSRLAPSGPVLVGGDFNVHYTSGRYPRDIVAADGLVPTYDSLGAYFPTGDHHGNTIDYIFGSQPEVLAPVLQYPVELRSDHDAVVAGLTWATDPPTDTTVFGNQPGGDATAQRAVLTELSGAIRAAEPGSTVRFATPQFALGGLLKASKKAVARGVHVRVTTANNHPTVQQQRLARALANSGDPDSWLHACPASCVKKWRAANVPHSLLMVSDATGAWQTRYDISRKLTQDLVLKKSTVSVNVGPLALNQGVSMLRVIG</sequence>
<evidence type="ECO:0000259" key="2">
    <source>
        <dbReference type="Pfam" id="PF03372"/>
    </source>
</evidence>
<dbReference type="InterPro" id="IPR005135">
    <property type="entry name" value="Endo/exonuclease/phosphatase"/>
</dbReference>
<dbReference type="InterPro" id="IPR036691">
    <property type="entry name" value="Endo/exonu/phosph_ase_sf"/>
</dbReference>
<keyword evidence="1" id="KW-0732">Signal</keyword>
<organism evidence="3 4">
    <name type="scientific">Nocardioides mangrovi</name>
    <dbReference type="NCBI Taxonomy" id="2874580"/>
    <lineage>
        <taxon>Bacteria</taxon>
        <taxon>Bacillati</taxon>
        <taxon>Actinomycetota</taxon>
        <taxon>Actinomycetes</taxon>
        <taxon>Propionibacteriales</taxon>
        <taxon>Nocardioidaceae</taxon>
        <taxon>Nocardioides</taxon>
    </lineage>
</organism>
<feature type="domain" description="Endonuclease/exonuclease/phosphatase" evidence="2">
    <location>
        <begin position="196"/>
        <end position="276"/>
    </location>
</feature>
<dbReference type="InterPro" id="IPR006311">
    <property type="entry name" value="TAT_signal"/>
</dbReference>
<dbReference type="Pfam" id="PF03372">
    <property type="entry name" value="Exo_endo_phos"/>
    <property type="match status" value="1"/>
</dbReference>
<gene>
    <name evidence="3" type="ORF">K8U61_03910</name>
</gene>
<reference evidence="3 4" key="1">
    <citation type="submission" date="2021-09" db="EMBL/GenBank/DDBJ databases">
        <title>Whole genome sequence of Nocardioides sp. GBK3QG-3.</title>
        <authorList>
            <person name="Tuo L."/>
        </authorList>
    </citation>
    <scope>NUCLEOTIDE SEQUENCE [LARGE SCALE GENOMIC DNA]</scope>
    <source>
        <strain evidence="3 4">GBK3QG-3</strain>
    </source>
</reference>
<comment type="caution">
    <text evidence="3">The sequence shown here is derived from an EMBL/GenBank/DDBJ whole genome shotgun (WGS) entry which is preliminary data.</text>
</comment>
<evidence type="ECO:0000313" key="3">
    <source>
        <dbReference type="EMBL" id="MBZ5737299.1"/>
    </source>
</evidence>
<dbReference type="PROSITE" id="PS51318">
    <property type="entry name" value="TAT"/>
    <property type="match status" value="1"/>
</dbReference>
<dbReference type="SUPFAM" id="SSF56219">
    <property type="entry name" value="DNase I-like"/>
    <property type="match status" value="1"/>
</dbReference>
<dbReference type="Gene3D" id="3.60.10.10">
    <property type="entry name" value="Endonuclease/exonuclease/phosphatase"/>
    <property type="match status" value="1"/>
</dbReference>
<dbReference type="EMBL" id="JAIQZJ010000001">
    <property type="protein sequence ID" value="MBZ5737299.1"/>
    <property type="molecule type" value="Genomic_DNA"/>
</dbReference>
<protein>
    <recommendedName>
        <fullName evidence="2">Endonuclease/exonuclease/phosphatase domain-containing protein</fullName>
    </recommendedName>
</protein>
<feature type="signal peptide" evidence="1">
    <location>
        <begin position="1"/>
        <end position="34"/>
    </location>
</feature>
<keyword evidence="4" id="KW-1185">Reference proteome</keyword>
<feature type="chain" id="PRO_5046583754" description="Endonuclease/exonuclease/phosphatase domain-containing protein" evidence="1">
    <location>
        <begin position="35"/>
        <end position="454"/>
    </location>
</feature>
<accession>A0ABS7U8J0</accession>